<reference evidence="2" key="1">
    <citation type="submission" date="2014-11" db="EMBL/GenBank/DDBJ databases">
        <authorList>
            <person name="Amaro Gonzalez C."/>
        </authorList>
    </citation>
    <scope>NUCLEOTIDE SEQUENCE</scope>
</reference>
<dbReference type="AlphaFoldDB" id="A0A0E9PIW6"/>
<name>A0A0E9PIW6_ANGAN</name>
<accession>A0A0E9PIW6</accession>
<proteinExistence type="predicted"/>
<dbReference type="EMBL" id="GBXM01104799">
    <property type="protein sequence ID" value="JAH03778.1"/>
    <property type="molecule type" value="Transcribed_RNA"/>
</dbReference>
<organism evidence="2">
    <name type="scientific">Anguilla anguilla</name>
    <name type="common">European freshwater eel</name>
    <name type="synonym">Muraena anguilla</name>
    <dbReference type="NCBI Taxonomy" id="7936"/>
    <lineage>
        <taxon>Eukaryota</taxon>
        <taxon>Metazoa</taxon>
        <taxon>Chordata</taxon>
        <taxon>Craniata</taxon>
        <taxon>Vertebrata</taxon>
        <taxon>Euteleostomi</taxon>
        <taxon>Actinopterygii</taxon>
        <taxon>Neopterygii</taxon>
        <taxon>Teleostei</taxon>
        <taxon>Anguilliformes</taxon>
        <taxon>Anguillidae</taxon>
        <taxon>Anguilla</taxon>
    </lineage>
</organism>
<evidence type="ECO:0000256" key="1">
    <source>
        <dbReference type="SAM" id="Phobius"/>
    </source>
</evidence>
<sequence length="46" mass="5447">MYHIVTLNHISTYWCFVTQFLYFPVLTVVYLRVSVDSTSKTCVRSK</sequence>
<keyword evidence="1" id="KW-1133">Transmembrane helix</keyword>
<protein>
    <submittedName>
        <fullName evidence="2">Uncharacterized protein</fullName>
    </submittedName>
</protein>
<evidence type="ECO:0000313" key="2">
    <source>
        <dbReference type="EMBL" id="JAH03778.1"/>
    </source>
</evidence>
<keyword evidence="1" id="KW-0812">Transmembrane</keyword>
<feature type="transmembrane region" description="Helical" evidence="1">
    <location>
        <begin position="12"/>
        <end position="31"/>
    </location>
</feature>
<reference evidence="2" key="2">
    <citation type="journal article" date="2015" name="Fish Shellfish Immunol.">
        <title>Early steps in the European eel (Anguilla anguilla)-Vibrio vulnificus interaction in the gills: Role of the RtxA13 toxin.</title>
        <authorList>
            <person name="Callol A."/>
            <person name="Pajuelo D."/>
            <person name="Ebbesson L."/>
            <person name="Teles M."/>
            <person name="MacKenzie S."/>
            <person name="Amaro C."/>
        </authorList>
    </citation>
    <scope>NUCLEOTIDE SEQUENCE</scope>
</reference>
<keyword evidence="1" id="KW-0472">Membrane</keyword>